<dbReference type="OrthoDB" id="5967843at2759"/>
<evidence type="ECO:0000256" key="1">
    <source>
        <dbReference type="ARBA" id="ARBA00022737"/>
    </source>
</evidence>
<dbReference type="PANTHER" id="PTHR10039:SF17">
    <property type="entry name" value="FUNGAL STAND N-TERMINAL GOODBYE DOMAIN-CONTAINING PROTEIN-RELATED"/>
    <property type="match status" value="1"/>
</dbReference>
<dbReference type="InterPro" id="IPR027417">
    <property type="entry name" value="P-loop_NTPase"/>
</dbReference>
<dbReference type="GO" id="GO:0007166">
    <property type="term" value="P:cell surface receptor signaling pathway"/>
    <property type="evidence" value="ECO:0007669"/>
    <property type="project" value="InterPro"/>
</dbReference>
<dbReference type="STRING" id="765440.A0A0C3G553"/>
<keyword evidence="1" id="KW-0677">Repeat</keyword>
<name>A0A0C3G553_PILCF</name>
<dbReference type="InterPro" id="IPR059179">
    <property type="entry name" value="MLKL-like_MCAfunc"/>
</dbReference>
<evidence type="ECO:0000313" key="4">
    <source>
        <dbReference type="Proteomes" id="UP000054166"/>
    </source>
</evidence>
<protein>
    <recommendedName>
        <fullName evidence="2">Nephrocystin 3-like N-terminal domain-containing protein</fullName>
    </recommendedName>
</protein>
<dbReference type="InterPro" id="IPR036537">
    <property type="entry name" value="Adaptor_Cbl_N_dom_sf"/>
</dbReference>
<dbReference type="Gene3D" id="1.20.930.20">
    <property type="entry name" value="Adaptor protein Cbl, N-terminal domain"/>
    <property type="match status" value="1"/>
</dbReference>
<gene>
    <name evidence="3" type="ORF">PILCRDRAFT_4199</name>
</gene>
<keyword evidence="4" id="KW-1185">Reference proteome</keyword>
<dbReference type="Proteomes" id="UP000054166">
    <property type="component" value="Unassembled WGS sequence"/>
</dbReference>
<dbReference type="CDD" id="cd21037">
    <property type="entry name" value="MLKL_NTD"/>
    <property type="match status" value="1"/>
</dbReference>
<reference evidence="3 4" key="1">
    <citation type="submission" date="2014-04" db="EMBL/GenBank/DDBJ databases">
        <authorList>
            <consortium name="DOE Joint Genome Institute"/>
            <person name="Kuo A."/>
            <person name="Tarkka M."/>
            <person name="Buscot F."/>
            <person name="Kohler A."/>
            <person name="Nagy L.G."/>
            <person name="Floudas D."/>
            <person name="Copeland A."/>
            <person name="Barry K.W."/>
            <person name="Cichocki N."/>
            <person name="Veneault-Fourrey C."/>
            <person name="LaButti K."/>
            <person name="Lindquist E.A."/>
            <person name="Lipzen A."/>
            <person name="Lundell T."/>
            <person name="Morin E."/>
            <person name="Murat C."/>
            <person name="Sun H."/>
            <person name="Tunlid A."/>
            <person name="Henrissat B."/>
            <person name="Grigoriev I.V."/>
            <person name="Hibbett D.S."/>
            <person name="Martin F."/>
            <person name="Nordberg H.P."/>
            <person name="Cantor M.N."/>
            <person name="Hua S.X."/>
        </authorList>
    </citation>
    <scope>NUCLEOTIDE SEQUENCE [LARGE SCALE GENOMIC DNA]</scope>
    <source>
        <strain evidence="3 4">F 1598</strain>
    </source>
</reference>
<dbReference type="HOGENOM" id="CLU_000288_6_10_1"/>
<dbReference type="PANTHER" id="PTHR10039">
    <property type="entry name" value="AMELOGENIN"/>
    <property type="match status" value="1"/>
</dbReference>
<sequence>MRLRAAITPKAVARRTRSSVDDLHSSHDGQLIQQYPYFDLRMKAKLNTIKSKLRITRDPAVNGLEYTWPALKLALTVLEKTLDGVPIPGLKGAIGGFLELAKTAEASIQNSEDILDLQKHITKLTRIFQRWSRAHELPAELKTRIATFVDDLNGISTQFHDLISRGTLHRFFSAAEDAAKLSGLLSDIDRLIQTFQLDGIVAIEVAVNSSAYAIREAIKEEQSQHTKALTDAIRNTNSDNPVWSFPRAENARFNASTRQGVSGCLEQTRVDVLRDIDRWVMDDNKGAPWMFVLQGLAGTGKSTLAHTVCETIAKRGWLGASFFFSRNEASCSNPFLVFTTIAYQLATLYPQFHNALTAILKRDPDVVGLTLEMQLEKLVVEPIRAAADDIGSDPVVVVIDAVDECGNYRAQILSLLCNARPKLPIRFKLFVSLRPEHDLQTSLSSQGTNWGAESFILHDVDASIVRGDIERFLYVRLSKIAANYSEIIDPPTVVKFIEDTNDDPRSQLDMVLRTTVRNGPSPYQQLDQLYQQVLEHALPESTDDTVLERFRTVMGAVTLLYDTLTIFALGRLLQMEAGKIRMALLRLHSVVIVPDHENEIRLIHKSFRDFMTQRCPAGSRYIINPADRHRQLVLTCFKTMNHYLRKDICGIRDMWKLNAEVGDLDDRVAACIPAHLQYACRHWATHLSEALSCTDSADDDDDVCDGLMLFSSLHLLHWFEVLSLIGRLAEALPALRHAQDWASKSRQASNELRDLLYDGERFTLQFFSPISLGALHIYYSALPLTPQSQLLRQVYHYELGCVKEM</sequence>
<proteinExistence type="predicted"/>
<dbReference type="InParanoid" id="A0A0C3G553"/>
<dbReference type="Gene3D" id="3.40.50.300">
    <property type="entry name" value="P-loop containing nucleotide triphosphate hydrolases"/>
    <property type="match status" value="1"/>
</dbReference>
<evidence type="ECO:0000313" key="3">
    <source>
        <dbReference type="EMBL" id="KIM86954.1"/>
    </source>
</evidence>
<dbReference type="SUPFAM" id="SSF52540">
    <property type="entry name" value="P-loop containing nucleoside triphosphate hydrolases"/>
    <property type="match status" value="1"/>
</dbReference>
<organism evidence="3 4">
    <name type="scientific">Piloderma croceum (strain F 1598)</name>
    <dbReference type="NCBI Taxonomy" id="765440"/>
    <lineage>
        <taxon>Eukaryota</taxon>
        <taxon>Fungi</taxon>
        <taxon>Dikarya</taxon>
        <taxon>Basidiomycota</taxon>
        <taxon>Agaricomycotina</taxon>
        <taxon>Agaricomycetes</taxon>
        <taxon>Agaricomycetidae</taxon>
        <taxon>Atheliales</taxon>
        <taxon>Atheliaceae</taxon>
        <taxon>Piloderma</taxon>
    </lineage>
</organism>
<dbReference type="AlphaFoldDB" id="A0A0C3G553"/>
<dbReference type="EMBL" id="KN832980">
    <property type="protein sequence ID" value="KIM86954.1"/>
    <property type="molecule type" value="Genomic_DNA"/>
</dbReference>
<evidence type="ECO:0000259" key="2">
    <source>
        <dbReference type="Pfam" id="PF24883"/>
    </source>
</evidence>
<reference evidence="4" key="2">
    <citation type="submission" date="2015-01" db="EMBL/GenBank/DDBJ databases">
        <title>Evolutionary Origins and Diversification of the Mycorrhizal Mutualists.</title>
        <authorList>
            <consortium name="DOE Joint Genome Institute"/>
            <consortium name="Mycorrhizal Genomics Consortium"/>
            <person name="Kohler A."/>
            <person name="Kuo A."/>
            <person name="Nagy L.G."/>
            <person name="Floudas D."/>
            <person name="Copeland A."/>
            <person name="Barry K.W."/>
            <person name="Cichocki N."/>
            <person name="Veneault-Fourrey C."/>
            <person name="LaButti K."/>
            <person name="Lindquist E.A."/>
            <person name="Lipzen A."/>
            <person name="Lundell T."/>
            <person name="Morin E."/>
            <person name="Murat C."/>
            <person name="Riley R."/>
            <person name="Ohm R."/>
            <person name="Sun H."/>
            <person name="Tunlid A."/>
            <person name="Henrissat B."/>
            <person name="Grigoriev I.V."/>
            <person name="Hibbett D.S."/>
            <person name="Martin F."/>
        </authorList>
    </citation>
    <scope>NUCLEOTIDE SEQUENCE [LARGE SCALE GENOMIC DNA]</scope>
    <source>
        <strain evidence="4">F 1598</strain>
    </source>
</reference>
<feature type="domain" description="Nephrocystin 3-like N-terminal" evidence="2">
    <location>
        <begin position="277"/>
        <end position="432"/>
    </location>
</feature>
<dbReference type="InterPro" id="IPR056884">
    <property type="entry name" value="NPHP3-like_N"/>
</dbReference>
<accession>A0A0C3G553</accession>
<dbReference type="Pfam" id="PF24883">
    <property type="entry name" value="NPHP3_N"/>
    <property type="match status" value="1"/>
</dbReference>